<keyword evidence="1" id="KW-1133">Transmembrane helix</keyword>
<accession>A0A0M9DGS2</accession>
<gene>
    <name evidence="2" type="ORF">ADM90_18500</name>
</gene>
<dbReference type="PATRIC" id="fig|33935.3.peg.2513"/>
<evidence type="ECO:0000256" key="1">
    <source>
        <dbReference type="SAM" id="Phobius"/>
    </source>
</evidence>
<dbReference type="EMBL" id="LGCI01000010">
    <property type="protein sequence ID" value="KOY81138.1"/>
    <property type="molecule type" value="Genomic_DNA"/>
</dbReference>
<dbReference type="STRING" id="33935.ADM90_18500"/>
<dbReference type="OrthoDB" id="2941499at2"/>
<sequence>MKIWVAVLAIIGGLAGLASGFVVTAFGTGFGENDMANDGATVFWLSALAIFMGFLSWKFHKIGGIALMLIAIYGFFANGLFFIVAFIFLLLAGILAFRIKQTPKPDMTSV</sequence>
<evidence type="ECO:0008006" key="4">
    <source>
        <dbReference type="Google" id="ProtNLM"/>
    </source>
</evidence>
<name>A0A0M9DGS2_9BACI</name>
<evidence type="ECO:0000313" key="2">
    <source>
        <dbReference type="EMBL" id="KOY81138.1"/>
    </source>
</evidence>
<keyword evidence="1" id="KW-0812">Transmembrane</keyword>
<keyword evidence="3" id="KW-1185">Reference proteome</keyword>
<organism evidence="2 3">
    <name type="scientific">Lysinibacillus macroides</name>
    <dbReference type="NCBI Taxonomy" id="33935"/>
    <lineage>
        <taxon>Bacteria</taxon>
        <taxon>Bacillati</taxon>
        <taxon>Bacillota</taxon>
        <taxon>Bacilli</taxon>
        <taxon>Bacillales</taxon>
        <taxon>Bacillaceae</taxon>
        <taxon>Lysinibacillus</taxon>
    </lineage>
</organism>
<protein>
    <recommendedName>
        <fullName evidence="4">DUF4064 domain-containing protein</fullName>
    </recommendedName>
</protein>
<keyword evidence="1" id="KW-0472">Membrane</keyword>
<evidence type="ECO:0000313" key="3">
    <source>
        <dbReference type="Proteomes" id="UP000037977"/>
    </source>
</evidence>
<proteinExistence type="predicted"/>
<reference evidence="2 3" key="1">
    <citation type="submission" date="2015-07" db="EMBL/GenBank/DDBJ databases">
        <title>Genome sequencing project for genomic taxonomy and phylogenomics of Bacillus-like bacteria.</title>
        <authorList>
            <person name="Liu B."/>
            <person name="Wang J."/>
            <person name="Zhu Y."/>
            <person name="Liu G."/>
            <person name="Chen Q."/>
            <person name="Chen Z."/>
            <person name="Che J."/>
            <person name="Ge C."/>
            <person name="Shi H."/>
            <person name="Pan Z."/>
            <person name="Liu X."/>
        </authorList>
    </citation>
    <scope>NUCLEOTIDE SEQUENCE [LARGE SCALE GENOMIC DNA]</scope>
    <source>
        <strain evidence="2 3">DSM 54</strain>
    </source>
</reference>
<feature type="transmembrane region" description="Helical" evidence="1">
    <location>
        <begin position="39"/>
        <end position="57"/>
    </location>
</feature>
<dbReference type="RefSeq" id="WP_053996382.1">
    <property type="nucleotide sequence ID" value="NZ_CP065643.1"/>
</dbReference>
<dbReference type="AlphaFoldDB" id="A0A0M9DGS2"/>
<comment type="caution">
    <text evidence="2">The sequence shown here is derived from an EMBL/GenBank/DDBJ whole genome shotgun (WGS) entry which is preliminary data.</text>
</comment>
<feature type="transmembrane region" description="Helical" evidence="1">
    <location>
        <begin position="64"/>
        <end position="97"/>
    </location>
</feature>
<dbReference type="Proteomes" id="UP000037977">
    <property type="component" value="Unassembled WGS sequence"/>
</dbReference>